<evidence type="ECO:0000256" key="2">
    <source>
        <dbReference type="ARBA" id="ARBA00023276"/>
    </source>
</evidence>
<keyword evidence="2" id="KW-0604">Photosystem II</keyword>
<organism evidence="4 5">
    <name type="scientific">Deinococcus malanensis</name>
    <dbReference type="NCBI Taxonomy" id="1706855"/>
    <lineage>
        <taxon>Bacteria</taxon>
        <taxon>Thermotogati</taxon>
        <taxon>Deinococcota</taxon>
        <taxon>Deinococci</taxon>
        <taxon>Deinococcales</taxon>
        <taxon>Deinococcaceae</taxon>
        <taxon>Deinococcus</taxon>
    </lineage>
</organism>
<name>A0ABQ2EZT2_9DEIO</name>
<proteinExistence type="predicted"/>
<protein>
    <submittedName>
        <fullName evidence="4">NADH-binding protein</fullName>
    </submittedName>
</protein>
<comment type="caution">
    <text evidence="4">The sequence shown here is derived from an EMBL/GenBank/DDBJ whole genome shotgun (WGS) entry which is preliminary data.</text>
</comment>
<dbReference type="InterPro" id="IPR016040">
    <property type="entry name" value="NAD(P)-bd_dom"/>
</dbReference>
<dbReference type="EMBL" id="BMPP01000014">
    <property type="protein sequence ID" value="GGK34429.1"/>
    <property type="molecule type" value="Genomic_DNA"/>
</dbReference>
<dbReference type="Gene3D" id="3.40.50.720">
    <property type="entry name" value="NAD(P)-binding Rossmann-like Domain"/>
    <property type="match status" value="1"/>
</dbReference>
<evidence type="ECO:0000313" key="5">
    <source>
        <dbReference type="Proteomes" id="UP000647587"/>
    </source>
</evidence>
<dbReference type="SUPFAM" id="SSF51735">
    <property type="entry name" value="NAD(P)-binding Rossmann-fold domains"/>
    <property type="match status" value="1"/>
</dbReference>
<dbReference type="InterPro" id="IPR036291">
    <property type="entry name" value="NAD(P)-bd_dom_sf"/>
</dbReference>
<dbReference type="RefSeq" id="WP_189010336.1">
    <property type="nucleotide sequence ID" value="NZ_BMPP01000014.1"/>
</dbReference>
<dbReference type="PANTHER" id="PTHR47128">
    <property type="match status" value="1"/>
</dbReference>
<dbReference type="Proteomes" id="UP000647587">
    <property type="component" value="Unassembled WGS sequence"/>
</dbReference>
<evidence type="ECO:0000259" key="3">
    <source>
        <dbReference type="Pfam" id="PF13460"/>
    </source>
</evidence>
<evidence type="ECO:0000313" key="4">
    <source>
        <dbReference type="EMBL" id="GGK34429.1"/>
    </source>
</evidence>
<keyword evidence="1" id="KW-0602">Photosynthesis</keyword>
<dbReference type="PANTHER" id="PTHR47128:SF2">
    <property type="entry name" value="PROTEIN HIGH CHLOROPHYLL FLUORESCENCE PHENOTYPE 244, CHLOROPLASTIC"/>
    <property type="match status" value="1"/>
</dbReference>
<dbReference type="Pfam" id="PF13460">
    <property type="entry name" value="NAD_binding_10"/>
    <property type="match status" value="1"/>
</dbReference>
<gene>
    <name evidence="4" type="ORF">GCM10008955_30560</name>
</gene>
<accession>A0ABQ2EZT2</accession>
<keyword evidence="5" id="KW-1185">Reference proteome</keyword>
<sequence length="304" mass="33130">MRILVVGASSRLGRAVIPHLLARGWEVRAMTRHPSGLGDLAAQGAQVVQGDLRDRRSIERAVQGCTHVLSAAHALSGTGHNSSEAVDLRGISTLIDAAAHAQVEHFVFTSAWGSSSESPVDFMRYKAAGERYLRGSGLSWTILRPAAFMEFWATLMWEPVVRGRPVMLFGRGQNPINYVAVQDVAFFVVAALEDPAARGRVIDVGGPENISLREVVRVFERASGKSARVKVVPLWVLHAVAVLMRPFHRPLARLAALAVWQDTADMRLAPARTLAQDPVRLTSLREIAEWTSAQGTLQVDPARA</sequence>
<reference evidence="5" key="1">
    <citation type="journal article" date="2019" name="Int. J. Syst. Evol. Microbiol.">
        <title>The Global Catalogue of Microorganisms (GCM) 10K type strain sequencing project: providing services to taxonomists for standard genome sequencing and annotation.</title>
        <authorList>
            <consortium name="The Broad Institute Genomics Platform"/>
            <consortium name="The Broad Institute Genome Sequencing Center for Infectious Disease"/>
            <person name="Wu L."/>
            <person name="Ma J."/>
        </authorList>
    </citation>
    <scope>NUCLEOTIDE SEQUENCE [LARGE SCALE GENOMIC DNA]</scope>
    <source>
        <strain evidence="5">JCM 30331</strain>
    </source>
</reference>
<dbReference type="CDD" id="cd05243">
    <property type="entry name" value="SDR_a5"/>
    <property type="match status" value="1"/>
</dbReference>
<feature type="domain" description="NAD(P)-binding" evidence="3">
    <location>
        <begin position="7"/>
        <end position="195"/>
    </location>
</feature>
<evidence type="ECO:0000256" key="1">
    <source>
        <dbReference type="ARBA" id="ARBA00022531"/>
    </source>
</evidence>
<dbReference type="InterPro" id="IPR044256">
    <property type="entry name" value="HCF244-like"/>
</dbReference>